<proteinExistence type="predicted"/>
<keyword evidence="1" id="KW-0812">Transmembrane</keyword>
<dbReference type="EMBL" id="WUEK01000003">
    <property type="protein sequence ID" value="MXG89125.1"/>
    <property type="molecule type" value="Genomic_DNA"/>
</dbReference>
<evidence type="ECO:0000256" key="1">
    <source>
        <dbReference type="SAM" id="Phobius"/>
    </source>
</evidence>
<name>A0A6L7EXR4_9ACTN</name>
<organism evidence="2 3">
    <name type="scientific">Nocardioides flavescens</name>
    <dbReference type="NCBI Taxonomy" id="2691959"/>
    <lineage>
        <taxon>Bacteria</taxon>
        <taxon>Bacillati</taxon>
        <taxon>Actinomycetota</taxon>
        <taxon>Actinomycetes</taxon>
        <taxon>Propionibacteriales</taxon>
        <taxon>Nocardioidaceae</taxon>
        <taxon>Nocardioides</taxon>
    </lineage>
</organism>
<sequence>MEHNNRRWGTAAVRALSTVGLGGAFAALSLVFVLAAATEMATAPEVLDAPRVAGVAVAAVVVVTGLAVLLVGSLRRPVETPPTAYVETQDEPAAAPLEAAIALEEDLPTFIIGLEPPYAAAG</sequence>
<keyword evidence="1" id="KW-0472">Membrane</keyword>
<evidence type="ECO:0000313" key="2">
    <source>
        <dbReference type="EMBL" id="MXG89125.1"/>
    </source>
</evidence>
<feature type="transmembrane region" description="Helical" evidence="1">
    <location>
        <begin position="49"/>
        <end position="71"/>
    </location>
</feature>
<dbReference type="AlphaFoldDB" id="A0A6L7EXR4"/>
<evidence type="ECO:0000313" key="3">
    <source>
        <dbReference type="Proteomes" id="UP000473325"/>
    </source>
</evidence>
<dbReference type="RefSeq" id="WP_160876236.1">
    <property type="nucleotide sequence ID" value="NZ_WUEK01000003.1"/>
</dbReference>
<comment type="caution">
    <text evidence="2">The sequence shown here is derived from an EMBL/GenBank/DDBJ whole genome shotgun (WGS) entry which is preliminary data.</text>
</comment>
<feature type="transmembrane region" description="Helical" evidence="1">
    <location>
        <begin position="12"/>
        <end position="37"/>
    </location>
</feature>
<keyword evidence="3" id="KW-1185">Reference proteome</keyword>
<protein>
    <submittedName>
        <fullName evidence="2">Uncharacterized protein</fullName>
    </submittedName>
</protein>
<dbReference type="Proteomes" id="UP000473325">
    <property type="component" value="Unassembled WGS sequence"/>
</dbReference>
<keyword evidence="1" id="KW-1133">Transmembrane helix</keyword>
<gene>
    <name evidence="2" type="ORF">GRQ65_06130</name>
</gene>
<accession>A0A6L7EXR4</accession>
<reference evidence="2 3" key="1">
    <citation type="submission" date="2019-12" db="EMBL/GenBank/DDBJ databases">
        <authorList>
            <person name="Kun Z."/>
        </authorList>
    </citation>
    <scope>NUCLEOTIDE SEQUENCE [LARGE SCALE GENOMIC DNA]</scope>
    <source>
        <strain evidence="2 3">YIM 123512</strain>
    </source>
</reference>